<feature type="region of interest" description="Disordered" evidence="1">
    <location>
        <begin position="1"/>
        <end position="29"/>
    </location>
</feature>
<evidence type="ECO:0000313" key="2">
    <source>
        <dbReference type="EMBL" id="CAA9554297.1"/>
    </source>
</evidence>
<reference evidence="2" key="1">
    <citation type="submission" date="2020-02" db="EMBL/GenBank/DDBJ databases">
        <authorList>
            <person name="Meier V. D."/>
        </authorList>
    </citation>
    <scope>NUCLEOTIDE SEQUENCE</scope>
    <source>
        <strain evidence="2">AVDCRST_MAG88</strain>
    </source>
</reference>
<feature type="non-terminal residue" evidence="2">
    <location>
        <position position="29"/>
    </location>
</feature>
<feature type="compositionally biased region" description="Basic residues" evidence="1">
    <location>
        <begin position="7"/>
        <end position="29"/>
    </location>
</feature>
<evidence type="ECO:0000256" key="1">
    <source>
        <dbReference type="SAM" id="MobiDB-lite"/>
    </source>
</evidence>
<dbReference type="AlphaFoldDB" id="A0A6J4ULU1"/>
<protein>
    <submittedName>
        <fullName evidence="2">Uncharacterized protein</fullName>
    </submittedName>
</protein>
<organism evidence="2">
    <name type="scientific">uncultured Thermomicrobiales bacterium</name>
    <dbReference type="NCBI Taxonomy" id="1645740"/>
    <lineage>
        <taxon>Bacteria</taxon>
        <taxon>Pseudomonadati</taxon>
        <taxon>Thermomicrobiota</taxon>
        <taxon>Thermomicrobia</taxon>
        <taxon>Thermomicrobiales</taxon>
        <taxon>environmental samples</taxon>
    </lineage>
</organism>
<feature type="non-terminal residue" evidence="2">
    <location>
        <position position="1"/>
    </location>
</feature>
<accession>A0A6J4ULU1</accession>
<dbReference type="EMBL" id="CADCWM010000344">
    <property type="protein sequence ID" value="CAA9554297.1"/>
    <property type="molecule type" value="Genomic_DNA"/>
</dbReference>
<name>A0A6J4ULU1_9BACT</name>
<proteinExistence type="predicted"/>
<sequence>RSDHDRPRHRVATGRHRRGNRYVRPHGRL</sequence>
<gene>
    <name evidence="2" type="ORF">AVDCRST_MAG88-985</name>
</gene>